<organism evidence="1 2">
    <name type="scientific">Penicillium capsulatum</name>
    <dbReference type="NCBI Taxonomy" id="69766"/>
    <lineage>
        <taxon>Eukaryota</taxon>
        <taxon>Fungi</taxon>
        <taxon>Dikarya</taxon>
        <taxon>Ascomycota</taxon>
        <taxon>Pezizomycotina</taxon>
        <taxon>Eurotiomycetes</taxon>
        <taxon>Eurotiomycetidae</taxon>
        <taxon>Eurotiales</taxon>
        <taxon>Aspergillaceae</taxon>
        <taxon>Penicillium</taxon>
    </lineage>
</organism>
<name>A0A9W9I8B3_9EURO</name>
<protein>
    <submittedName>
        <fullName evidence="1">Uncharacterized protein</fullName>
    </submittedName>
</protein>
<dbReference type="OrthoDB" id="5380346at2759"/>
<keyword evidence="2" id="KW-1185">Reference proteome</keyword>
<dbReference type="Proteomes" id="UP001146351">
    <property type="component" value="Unassembled WGS sequence"/>
</dbReference>
<reference evidence="1" key="2">
    <citation type="journal article" date="2023" name="IMA Fungus">
        <title>Comparative genomic study of the Penicillium genus elucidates a diverse pangenome and 15 lateral gene transfer events.</title>
        <authorList>
            <person name="Petersen C."/>
            <person name="Sorensen T."/>
            <person name="Nielsen M.R."/>
            <person name="Sondergaard T.E."/>
            <person name="Sorensen J.L."/>
            <person name="Fitzpatrick D.A."/>
            <person name="Frisvad J.C."/>
            <person name="Nielsen K.L."/>
        </authorList>
    </citation>
    <scope>NUCLEOTIDE SEQUENCE</scope>
    <source>
        <strain evidence="1">IBT 21917</strain>
    </source>
</reference>
<evidence type="ECO:0000313" key="1">
    <source>
        <dbReference type="EMBL" id="KAJ5172086.1"/>
    </source>
</evidence>
<accession>A0A9W9I8B3</accession>
<gene>
    <name evidence="1" type="ORF">N7492_004679</name>
</gene>
<dbReference type="GO" id="GO:0005737">
    <property type="term" value="C:cytoplasm"/>
    <property type="evidence" value="ECO:0007669"/>
    <property type="project" value="TreeGrafter"/>
</dbReference>
<dbReference type="PANTHER" id="PTHR32440:SF0">
    <property type="entry name" value="PHOSPHATASE DCR2-RELATED"/>
    <property type="match status" value="1"/>
</dbReference>
<dbReference type="GO" id="GO:0004721">
    <property type="term" value="F:phosphoprotein phosphatase activity"/>
    <property type="evidence" value="ECO:0007669"/>
    <property type="project" value="TreeGrafter"/>
</dbReference>
<dbReference type="AlphaFoldDB" id="A0A9W9I8B3"/>
<evidence type="ECO:0000313" key="2">
    <source>
        <dbReference type="Proteomes" id="UP001146351"/>
    </source>
</evidence>
<dbReference type="EMBL" id="JAPQKO010000003">
    <property type="protein sequence ID" value="KAJ5172086.1"/>
    <property type="molecule type" value="Genomic_DNA"/>
</dbReference>
<comment type="caution">
    <text evidence="1">The sequence shown here is derived from an EMBL/GenBank/DDBJ whole genome shotgun (WGS) entry which is preliminary data.</text>
</comment>
<reference evidence="1" key="1">
    <citation type="submission" date="2022-11" db="EMBL/GenBank/DDBJ databases">
        <authorList>
            <person name="Petersen C."/>
        </authorList>
    </citation>
    <scope>NUCLEOTIDE SEQUENCE</scope>
    <source>
        <strain evidence="1">IBT 21917</strain>
    </source>
</reference>
<dbReference type="PANTHER" id="PTHR32440">
    <property type="entry name" value="PHOSPHATASE DCR2-RELATED-RELATED"/>
    <property type="match status" value="1"/>
</dbReference>
<proteinExistence type="predicted"/>
<sequence length="80" mass="8788">MLEKDAADKPSLWMCYGGGAGLGGYGGYNDYVRRIRFFEFDMGPGRVTTYKRLEWGQTESRLDEMVIVDGGAVKGPADAS</sequence>